<evidence type="ECO:0008006" key="2">
    <source>
        <dbReference type="Google" id="ProtNLM"/>
    </source>
</evidence>
<evidence type="ECO:0000313" key="1">
    <source>
        <dbReference type="EMBL" id="SBW10715.1"/>
    </source>
</evidence>
<proteinExistence type="predicted"/>
<dbReference type="Pfam" id="PF13189">
    <property type="entry name" value="Cytidylate_kin2"/>
    <property type="match status" value="1"/>
</dbReference>
<organism evidence="1">
    <name type="scientific">uncultured Eubacteriales bacterium</name>
    <dbReference type="NCBI Taxonomy" id="172733"/>
    <lineage>
        <taxon>Bacteria</taxon>
        <taxon>Bacillati</taxon>
        <taxon>Bacillota</taxon>
        <taxon>Clostridia</taxon>
        <taxon>Eubacteriales</taxon>
        <taxon>environmental samples</taxon>
    </lineage>
</organism>
<protein>
    <recommendedName>
        <fullName evidence="2">Cytidylate kinase</fullName>
    </recommendedName>
</protein>
<dbReference type="Gene3D" id="3.40.50.300">
    <property type="entry name" value="P-loop containing nucleotide triphosphate hydrolases"/>
    <property type="match status" value="1"/>
</dbReference>
<gene>
    <name evidence="1" type="ORF">KL86CLO1_13008</name>
</gene>
<sequence length="204" mass="22981">MDKHIVVTISREFGAEGYEIGKVLADRLGIKLYDKDILGKAAQKKGTEKVSLQDADEKVSERFFEPYLMLSMGLSNKSDQLFEMENSIIRNAAASESCVIVGRLSDYLLRNEPYVIKVLVFAPLEFRVDNIKKKYDMSENAAKKMVSRMDMARKDYCSYYSNGKWKQTSGKDIFLNRETLGVKGCADILEAAVTAKAEQLYAGV</sequence>
<dbReference type="AlphaFoldDB" id="A0A212KGN6"/>
<reference evidence="1" key="1">
    <citation type="submission" date="2016-04" db="EMBL/GenBank/DDBJ databases">
        <authorList>
            <person name="Evans L.H."/>
            <person name="Alamgir A."/>
            <person name="Owens N."/>
            <person name="Weber N.D."/>
            <person name="Virtaneva K."/>
            <person name="Barbian K."/>
            <person name="Babar A."/>
            <person name="Rosenke K."/>
        </authorList>
    </citation>
    <scope>NUCLEOTIDE SEQUENCE</scope>
    <source>
        <strain evidence="1">86</strain>
    </source>
</reference>
<accession>A0A212KGN6</accession>
<dbReference type="InterPro" id="IPR027417">
    <property type="entry name" value="P-loop_NTPase"/>
</dbReference>
<name>A0A212KGN6_9FIRM</name>
<dbReference type="EMBL" id="FLUN01000001">
    <property type="protein sequence ID" value="SBW10715.1"/>
    <property type="molecule type" value="Genomic_DNA"/>
</dbReference>